<evidence type="ECO:0000259" key="7">
    <source>
        <dbReference type="Pfam" id="PF00251"/>
    </source>
</evidence>
<dbReference type="SUPFAM" id="SSF75005">
    <property type="entry name" value="Arabinanase/levansucrase/invertase"/>
    <property type="match status" value="1"/>
</dbReference>
<dbReference type="PROSITE" id="PS00609">
    <property type="entry name" value="GLYCOSYL_HYDROL_F32"/>
    <property type="match status" value="1"/>
</dbReference>
<dbReference type="InterPro" id="IPR013320">
    <property type="entry name" value="ConA-like_dom_sf"/>
</dbReference>
<dbReference type="Gene3D" id="2.115.10.20">
    <property type="entry name" value="Glycosyl hydrolase domain, family 43"/>
    <property type="match status" value="1"/>
</dbReference>
<evidence type="ECO:0000256" key="6">
    <source>
        <dbReference type="SAM" id="Phobius"/>
    </source>
</evidence>
<keyword evidence="6" id="KW-0472">Membrane</keyword>
<evidence type="ECO:0000313" key="9">
    <source>
        <dbReference type="EMBL" id="CZS90124.1"/>
    </source>
</evidence>
<dbReference type="Pfam" id="PF08244">
    <property type="entry name" value="Glyco_hydro_32C"/>
    <property type="match status" value="1"/>
</dbReference>
<gene>
    <name evidence="9" type="ORF">RAG0_01278</name>
</gene>
<accession>A0A1E1K0S6</accession>
<dbReference type="EMBL" id="FJUX01000004">
    <property type="protein sequence ID" value="CZS90124.1"/>
    <property type="molecule type" value="Genomic_DNA"/>
</dbReference>
<dbReference type="OrthoDB" id="202537at2759"/>
<evidence type="ECO:0000259" key="8">
    <source>
        <dbReference type="Pfam" id="PF08244"/>
    </source>
</evidence>
<dbReference type="SUPFAM" id="SSF49899">
    <property type="entry name" value="Concanavalin A-like lectins/glucanases"/>
    <property type="match status" value="1"/>
</dbReference>
<evidence type="ECO:0000256" key="4">
    <source>
        <dbReference type="RuleBase" id="RU362110"/>
    </source>
</evidence>
<dbReference type="InterPro" id="IPR018053">
    <property type="entry name" value="Glyco_hydro_32_AS"/>
</dbReference>
<sequence length="600" mass="65870">MEDSGSAIDRDEDGKSKSYKATTPHQHSRIDSQAHKNRNQPISFIMLLLGLIFAAFAVAQNSSSALTPSTTKAFDAGVPKNAALPGDYNGKWRPQVHFSPPANFINDPNGAFRDGNGIWHLYYQYNPTGTVAGNQHWGHATSKDLYTWQNEKIAIFAKPDAQIFSGSIVIDSNNTSGFFPNQKNGVVAIYTLNMAAEQTQEIAYSHDGGYTFTNYTSNPVLRLSPPSLQFRDPKVIWYEDHWVMVIAYSQEFVIGIFTSPDLKEWTHASNFTNHGLLGLQYECPNLVKMPVRGEESIWLMAISLNPGAPLGGSITEYFPGSFNGTHFTAVDAAARLTDFGKDNYAGQYFYGVPETEDPVFIAWASNWQYAQQVPTGSEEGWRSAMSLPRTSHLIRNATRTGWALSSYPYDLSPVMSDSIASSQSLKNGSIIADYSTVSSGALYFQVNCTSIKPQGTLNFTLSASSTRESVSGGFYLEGDNPFWVSRANVLGFGQTNPFFTEKFSVGNTLNKDGTFTLEGVIDRSILEVFLDRGRNSGTFTFFSEGVLDTIEIRTAGLNEDALVSVGIWGLKSTWAPQAGSDGLVHGNVGGNQTQVIKRHF</sequence>
<feature type="domain" description="Glycosyl hydrolase family 32 C-terminal" evidence="8">
    <location>
        <begin position="429"/>
        <end position="568"/>
    </location>
</feature>
<dbReference type="AlphaFoldDB" id="A0A1E1K0S6"/>
<keyword evidence="10" id="KW-1185">Reference proteome</keyword>
<dbReference type="InterPro" id="IPR013189">
    <property type="entry name" value="Glyco_hydro_32_C"/>
</dbReference>
<feature type="region of interest" description="Disordered" evidence="5">
    <location>
        <begin position="1"/>
        <end position="35"/>
    </location>
</feature>
<dbReference type="Gene3D" id="2.60.120.560">
    <property type="entry name" value="Exo-inulinase, domain 1"/>
    <property type="match status" value="1"/>
</dbReference>
<dbReference type="GO" id="GO:0005987">
    <property type="term" value="P:sucrose catabolic process"/>
    <property type="evidence" value="ECO:0007669"/>
    <property type="project" value="TreeGrafter"/>
</dbReference>
<feature type="domain" description="Glycosyl hydrolase family 32 N-terminal" evidence="7">
    <location>
        <begin position="97"/>
        <end position="393"/>
    </location>
</feature>
<evidence type="ECO:0000313" key="10">
    <source>
        <dbReference type="Proteomes" id="UP000178912"/>
    </source>
</evidence>
<feature type="transmembrane region" description="Helical" evidence="6">
    <location>
        <begin position="42"/>
        <end position="59"/>
    </location>
</feature>
<proteinExistence type="inferred from homology"/>
<comment type="similarity">
    <text evidence="1 4">Belongs to the glycosyl hydrolase 32 family.</text>
</comment>
<dbReference type="PANTHER" id="PTHR42800">
    <property type="entry name" value="EXOINULINASE INUD (AFU_ORTHOLOGUE AFUA_5G00480)"/>
    <property type="match status" value="1"/>
</dbReference>
<dbReference type="InterPro" id="IPR001362">
    <property type="entry name" value="Glyco_hydro_32"/>
</dbReference>
<keyword evidence="3 4" id="KW-0326">Glycosidase</keyword>
<organism evidence="9 10">
    <name type="scientific">Rhynchosporium agropyri</name>
    <dbReference type="NCBI Taxonomy" id="914238"/>
    <lineage>
        <taxon>Eukaryota</taxon>
        <taxon>Fungi</taxon>
        <taxon>Dikarya</taxon>
        <taxon>Ascomycota</taxon>
        <taxon>Pezizomycotina</taxon>
        <taxon>Leotiomycetes</taxon>
        <taxon>Helotiales</taxon>
        <taxon>Ploettnerulaceae</taxon>
        <taxon>Rhynchosporium</taxon>
    </lineage>
</organism>
<name>A0A1E1K0S6_9HELO</name>
<dbReference type="GO" id="GO:0004575">
    <property type="term" value="F:sucrose alpha-glucosidase activity"/>
    <property type="evidence" value="ECO:0007669"/>
    <property type="project" value="TreeGrafter"/>
</dbReference>
<evidence type="ECO:0000256" key="1">
    <source>
        <dbReference type="ARBA" id="ARBA00009902"/>
    </source>
</evidence>
<dbReference type="Proteomes" id="UP000178912">
    <property type="component" value="Unassembled WGS sequence"/>
</dbReference>
<dbReference type="Pfam" id="PF00251">
    <property type="entry name" value="Glyco_hydro_32N"/>
    <property type="match status" value="1"/>
</dbReference>
<evidence type="ECO:0000256" key="3">
    <source>
        <dbReference type="ARBA" id="ARBA00023295"/>
    </source>
</evidence>
<dbReference type="SMART" id="SM00640">
    <property type="entry name" value="Glyco_32"/>
    <property type="match status" value="1"/>
</dbReference>
<dbReference type="InterPro" id="IPR013148">
    <property type="entry name" value="Glyco_hydro_32_N"/>
</dbReference>
<dbReference type="PANTHER" id="PTHR42800:SF2">
    <property type="entry name" value="INVERTASE-RELATED"/>
    <property type="match status" value="1"/>
</dbReference>
<protein>
    <submittedName>
        <fullName evidence="9">Related to SUC2-invertase (Sucrose hydrolyzing enzyme)</fullName>
    </submittedName>
</protein>
<dbReference type="CDD" id="cd18622">
    <property type="entry name" value="GH32_Inu-like"/>
    <property type="match status" value="1"/>
</dbReference>
<dbReference type="InterPro" id="IPR023296">
    <property type="entry name" value="Glyco_hydro_beta-prop_sf"/>
</dbReference>
<dbReference type="FunFam" id="2.115.10.20:FF:000002">
    <property type="entry name" value="Invertase 2"/>
    <property type="match status" value="1"/>
</dbReference>
<keyword evidence="6" id="KW-1133">Transmembrane helix</keyword>
<keyword evidence="2 4" id="KW-0378">Hydrolase</keyword>
<keyword evidence="6" id="KW-0812">Transmembrane</keyword>
<dbReference type="GO" id="GO:0000324">
    <property type="term" value="C:fungal-type vacuole"/>
    <property type="evidence" value="ECO:0007669"/>
    <property type="project" value="TreeGrafter"/>
</dbReference>
<reference evidence="10" key="1">
    <citation type="submission" date="2016-03" db="EMBL/GenBank/DDBJ databases">
        <authorList>
            <person name="Guldener U."/>
        </authorList>
    </citation>
    <scope>NUCLEOTIDE SEQUENCE [LARGE SCALE GENOMIC DNA]</scope>
    <source>
        <strain evidence="10">04CH-RAC-A.6.1</strain>
    </source>
</reference>
<evidence type="ECO:0000256" key="5">
    <source>
        <dbReference type="SAM" id="MobiDB-lite"/>
    </source>
</evidence>
<evidence type="ECO:0000256" key="2">
    <source>
        <dbReference type="ARBA" id="ARBA00022801"/>
    </source>
</evidence>